<comment type="function">
    <text evidence="5">In molluscan muscle, calcium regulation is associated with myosin rather than with actin. Muscle myosin contains two types of light chains: the catalytic light chain, essential for ATPase activity, and the regulatory light chain, a calcium-binding protein responsible for Ca(2+) dependent binding and Ca(2+) dependent Mg-ATPase activity.</text>
</comment>
<dbReference type="OrthoDB" id="26525at2759"/>
<dbReference type="SUPFAM" id="SSF47473">
    <property type="entry name" value="EF-hand"/>
    <property type="match status" value="1"/>
</dbReference>
<keyword evidence="2" id="KW-0518">Myosin</keyword>
<evidence type="ECO:0000313" key="9">
    <source>
        <dbReference type="Proteomes" id="UP000242188"/>
    </source>
</evidence>
<dbReference type="InterPro" id="IPR050230">
    <property type="entry name" value="CALM/Myosin/TropC-like"/>
</dbReference>
<dbReference type="PANTHER" id="PTHR23048">
    <property type="entry name" value="MYOSIN LIGHT CHAIN 1, 3"/>
    <property type="match status" value="1"/>
</dbReference>
<gene>
    <name evidence="8" type="ORF">KP79_PYT20761</name>
</gene>
<dbReference type="PANTHER" id="PTHR23048:SF33">
    <property type="entry name" value="MYOSIN LIGHT CHAIN ALKALI"/>
    <property type="match status" value="1"/>
</dbReference>
<keyword evidence="3" id="KW-0505">Motor protein</keyword>
<dbReference type="InterPro" id="IPR011992">
    <property type="entry name" value="EF-hand-dom_pair"/>
</dbReference>
<dbReference type="FunFam" id="1.10.238.10:FF:000003">
    <property type="entry name" value="Calmodulin A"/>
    <property type="match status" value="1"/>
</dbReference>
<evidence type="ECO:0000259" key="7">
    <source>
        <dbReference type="PROSITE" id="PS50222"/>
    </source>
</evidence>
<dbReference type="AlphaFoldDB" id="A0A210QXB0"/>
<dbReference type="GO" id="GO:0005859">
    <property type="term" value="C:muscle myosin complex"/>
    <property type="evidence" value="ECO:0007669"/>
    <property type="project" value="TreeGrafter"/>
</dbReference>
<evidence type="ECO:0000256" key="3">
    <source>
        <dbReference type="ARBA" id="ARBA00023175"/>
    </source>
</evidence>
<dbReference type="Proteomes" id="UP000242188">
    <property type="component" value="Unassembled WGS sequence"/>
</dbReference>
<accession>A0A210QXB0</accession>
<dbReference type="EMBL" id="NEDP02001374">
    <property type="protein sequence ID" value="OWF53344.1"/>
    <property type="molecule type" value="Genomic_DNA"/>
</dbReference>
<dbReference type="InterPro" id="IPR002048">
    <property type="entry name" value="EF_hand_dom"/>
</dbReference>
<reference evidence="8 9" key="1">
    <citation type="journal article" date="2017" name="Nat. Ecol. Evol.">
        <title>Scallop genome provides insights into evolution of bilaterian karyotype and development.</title>
        <authorList>
            <person name="Wang S."/>
            <person name="Zhang J."/>
            <person name="Jiao W."/>
            <person name="Li J."/>
            <person name="Xun X."/>
            <person name="Sun Y."/>
            <person name="Guo X."/>
            <person name="Huan P."/>
            <person name="Dong B."/>
            <person name="Zhang L."/>
            <person name="Hu X."/>
            <person name="Sun X."/>
            <person name="Wang J."/>
            <person name="Zhao C."/>
            <person name="Wang Y."/>
            <person name="Wang D."/>
            <person name="Huang X."/>
            <person name="Wang R."/>
            <person name="Lv J."/>
            <person name="Li Y."/>
            <person name="Zhang Z."/>
            <person name="Liu B."/>
            <person name="Lu W."/>
            <person name="Hui Y."/>
            <person name="Liang J."/>
            <person name="Zhou Z."/>
            <person name="Hou R."/>
            <person name="Li X."/>
            <person name="Liu Y."/>
            <person name="Li H."/>
            <person name="Ning X."/>
            <person name="Lin Y."/>
            <person name="Zhao L."/>
            <person name="Xing Q."/>
            <person name="Dou J."/>
            <person name="Li Y."/>
            <person name="Mao J."/>
            <person name="Guo H."/>
            <person name="Dou H."/>
            <person name="Li T."/>
            <person name="Mu C."/>
            <person name="Jiang W."/>
            <person name="Fu Q."/>
            <person name="Fu X."/>
            <person name="Miao Y."/>
            <person name="Liu J."/>
            <person name="Yu Q."/>
            <person name="Li R."/>
            <person name="Liao H."/>
            <person name="Li X."/>
            <person name="Kong Y."/>
            <person name="Jiang Z."/>
            <person name="Chourrout D."/>
            <person name="Li R."/>
            <person name="Bao Z."/>
        </authorList>
    </citation>
    <scope>NUCLEOTIDE SEQUENCE [LARGE SCALE GENOMIC DNA]</scope>
    <source>
        <strain evidence="8 9">PY_sf001</strain>
    </source>
</reference>
<keyword evidence="1" id="KW-0677">Repeat</keyword>
<evidence type="ECO:0000256" key="1">
    <source>
        <dbReference type="ARBA" id="ARBA00022737"/>
    </source>
</evidence>
<protein>
    <recommendedName>
        <fullName evidence="6">Sulfhydryl light chain</fullName>
    </recommendedName>
</protein>
<name>A0A210QXB0_MIZYE</name>
<dbReference type="Pfam" id="PF13499">
    <property type="entry name" value="EF-hand_7"/>
    <property type="match status" value="1"/>
</dbReference>
<dbReference type="GO" id="GO:0005509">
    <property type="term" value="F:calcium ion binding"/>
    <property type="evidence" value="ECO:0007669"/>
    <property type="project" value="InterPro"/>
</dbReference>
<evidence type="ECO:0000256" key="6">
    <source>
        <dbReference type="ARBA" id="ARBA00078496"/>
    </source>
</evidence>
<proteinExistence type="predicted"/>
<dbReference type="STRING" id="6573.A0A210QXB0"/>
<comment type="caution">
    <text evidence="8">The sequence shown here is derived from an EMBL/GenBank/DDBJ whole genome shotgun (WGS) entry which is preliminary data.</text>
</comment>
<dbReference type="PROSITE" id="PS50222">
    <property type="entry name" value="EF_HAND_2"/>
    <property type="match status" value="1"/>
</dbReference>
<evidence type="ECO:0000256" key="4">
    <source>
        <dbReference type="ARBA" id="ARBA00023179"/>
    </source>
</evidence>
<feature type="domain" description="EF-hand" evidence="7">
    <location>
        <begin position="84"/>
        <end position="119"/>
    </location>
</feature>
<sequence>MSADGCMPDLDDMKDVFDLFDFWDGRDGLIDAFKVGDLLRCCGLNPTDTIIRKSGGTKKMGEKQYSFEEFLPIVNQIVKEKDTGTKAEFMEAFKSFDREGMGFISLGETRHMLTAIGDRIEDRELDDILELTDIQADLDGNIKYEDFIQKVLDGPKGC</sequence>
<evidence type="ECO:0000256" key="2">
    <source>
        <dbReference type="ARBA" id="ARBA00023123"/>
    </source>
</evidence>
<dbReference type="Gene3D" id="1.10.238.10">
    <property type="entry name" value="EF-hand"/>
    <property type="match status" value="2"/>
</dbReference>
<evidence type="ECO:0000313" key="8">
    <source>
        <dbReference type="EMBL" id="OWF53344.1"/>
    </source>
</evidence>
<organism evidence="8 9">
    <name type="scientific">Mizuhopecten yessoensis</name>
    <name type="common">Japanese scallop</name>
    <name type="synonym">Patinopecten yessoensis</name>
    <dbReference type="NCBI Taxonomy" id="6573"/>
    <lineage>
        <taxon>Eukaryota</taxon>
        <taxon>Metazoa</taxon>
        <taxon>Spiralia</taxon>
        <taxon>Lophotrochozoa</taxon>
        <taxon>Mollusca</taxon>
        <taxon>Bivalvia</taxon>
        <taxon>Autobranchia</taxon>
        <taxon>Pteriomorphia</taxon>
        <taxon>Pectinida</taxon>
        <taxon>Pectinoidea</taxon>
        <taxon>Pectinidae</taxon>
        <taxon>Mizuhopecten</taxon>
    </lineage>
</organism>
<evidence type="ECO:0000256" key="5">
    <source>
        <dbReference type="ARBA" id="ARBA00049593"/>
    </source>
</evidence>
<keyword evidence="4" id="KW-0514">Muscle protein</keyword>
<keyword evidence="9" id="KW-1185">Reference proteome</keyword>